<dbReference type="KEGG" id="crz:D1345_00690"/>
<proteinExistence type="predicted"/>
<keyword evidence="5" id="KW-1185">Reference proteome</keyword>
<gene>
    <name evidence="4" type="ORF">D1345_00690</name>
</gene>
<feature type="domain" description="PilY1 beta-propeller" evidence="3">
    <location>
        <begin position="928"/>
        <end position="1262"/>
    </location>
</feature>
<dbReference type="InterPro" id="IPR008707">
    <property type="entry name" value="B-propeller_PilY1"/>
</dbReference>
<keyword evidence="1" id="KW-0479">Metal-binding</keyword>
<keyword evidence="2" id="KW-0106">Calcium</keyword>
<dbReference type="RefSeq" id="WP_043592429.1">
    <property type="nucleotide sequence ID" value="NZ_CP031968.1"/>
</dbReference>
<name>A0AAD0RPR6_9NEIS</name>
<reference evidence="4 5" key="1">
    <citation type="submission" date="2018-08" db="EMBL/GenBank/DDBJ databases">
        <title>Complete genome sequence of JP2-74.</title>
        <authorList>
            <person name="Wu L."/>
        </authorList>
    </citation>
    <scope>NUCLEOTIDE SEQUENCE [LARGE SCALE GENOMIC DNA]</scope>
    <source>
        <strain evidence="4 5">JP2-74</strain>
    </source>
</reference>
<dbReference type="EMBL" id="CP031968">
    <property type="protein sequence ID" value="AXT44806.1"/>
    <property type="molecule type" value="Genomic_DNA"/>
</dbReference>
<sequence length="1459" mass="154905">MARIILRGCLSLILALIQGSLAWALTIPTQPLLQNTLQVNPINLLVMGKSHNLFVAAYNDYTDLDGVGMPDIGYKPKSIDYYGYFDSFKCYTYSSSSGAFVPYSTTSDKTCDGSHWSGDFLNYVTMSRIDVLRKSLYGGKRASASPATLIRSNIPLDAHVWGKSFGSVISTSPTVSLASYIDTTLGVSKYENGAGTTTSTIASMLSAGRNIVMVNMDSGTYPGTPVLRIAAMDPTKNVMTDWVSTESNGKLSQNFTALTLQVRVCVAGLLESNCNQYGSNYLPTGLLHKYGISSNMEFGLLTGSYDSPQLGGVLRDAIGKFGNELNSDGTFKAGGIADIIDRLRINKSGSSYDTSTSGSGNWGNPVATMYYEGLRYLAGKSGPKFITGSTSIDTSTLGLPKITSWTNPYNGRAWCTKPFVTVISEALTSYDSQMPGSPWGFSYSNDLSGMNVSQLGSTLWGYQFGSGSKNVMIGEVSGGTADGLPTSKSASNFDVRGLSPEEPTRQGSFYAAMAAYYARTNILVTPTSPPSGATLAPVRTFAVGLSSPLPKITVPLAGGSVTLVPFGKVVNGASNTMTITNFFLTSAASDGSSYSFQANFDDSEFGSDYDLDSIATYQITKVGSNQVQVTVNSTYAASGYWNHLGFIISGVQPLAGASTENKAGAYLVVRENDTTQNTATQCIGTSSGQTGYNPLNYGLSSGSCRVLPLTFTATFTLDPTKGSTTLFESPLWYMAKYGGFTDNKTNPSNPNSFDPNNVWQWDADGDGNPDNYSLVSNPSKLNAQLDQAFQNISNQNGSGSAGVGSKSTISGDTYYYEASVNSADWSGDLSARKILVSGTSLSLSSPLWNAKLKVNSDTGRQIITSSGGIGGGQAFQWSSLNTVQQQALRASLTELSSVTQSRLNYLRGSPANEGYGSTQFRPRPATKLGDIVNSSPAYLPAPASGSSDPNYNTPSYQSFVGSKGSRSSMVYVGANDGMLHGFQATTGMELLAYIPSPVFGNLNQLASNSYTHNFYVDSTPAAVDAQIGTTWGSYLAGGLGAGGKGLYLLDITSPDSFSESSAASIAKWEFNATNDLDMGYVFGAPQIIKLNDGKWYVVSHNGYNSTNGDAALLILSLNPSVSWILNSNYYKLSTLSGTAVSPNGLSSIEPVDLDGNGTIDVIYAGDLKGNLWKFDLSSNTPSSWKVALNGVPLFSAKDGSGVAQPIVLAPVTATMPVSNGATTASNTNRMVMFGTGKYIESCDKTSSCSPESNSHSVYGIWDWGAPVCDRRLLLQQTLSTNVISGTTYRQATNTSISWKDYTLASATANLSCSTQYSSIGTTSGKLGWYEDLNISGERVVGMLNYYSKTLEYQTYIPSSDSSDICTPKDAAYILRVQYDNGGAGIKPKLADTVAQTTDSSGSYKPIIGKQMGGSLGTTDFVLSGKVFSLSSSTTGSTSITGWNLGRSWKRVTWRELTNN</sequence>
<organism evidence="4 5">
    <name type="scientific">Chromobacterium rhizoryzae</name>
    <dbReference type="NCBI Taxonomy" id="1778675"/>
    <lineage>
        <taxon>Bacteria</taxon>
        <taxon>Pseudomonadati</taxon>
        <taxon>Pseudomonadota</taxon>
        <taxon>Betaproteobacteria</taxon>
        <taxon>Neisseriales</taxon>
        <taxon>Chromobacteriaceae</taxon>
        <taxon>Chromobacterium</taxon>
    </lineage>
</organism>
<evidence type="ECO:0000313" key="5">
    <source>
        <dbReference type="Proteomes" id="UP000259465"/>
    </source>
</evidence>
<dbReference type="GO" id="GO:0046872">
    <property type="term" value="F:metal ion binding"/>
    <property type="evidence" value="ECO:0007669"/>
    <property type="project" value="UniProtKB-KW"/>
</dbReference>
<protein>
    <recommendedName>
        <fullName evidence="3">PilY1 beta-propeller domain-containing protein</fullName>
    </recommendedName>
</protein>
<evidence type="ECO:0000256" key="1">
    <source>
        <dbReference type="ARBA" id="ARBA00022723"/>
    </source>
</evidence>
<accession>A0AAD0RPR6</accession>
<dbReference type="Pfam" id="PF05567">
    <property type="entry name" value="T4P_PilY1"/>
    <property type="match status" value="1"/>
</dbReference>
<evidence type="ECO:0000256" key="2">
    <source>
        <dbReference type="ARBA" id="ARBA00022837"/>
    </source>
</evidence>
<evidence type="ECO:0000259" key="3">
    <source>
        <dbReference type="Pfam" id="PF05567"/>
    </source>
</evidence>
<dbReference type="Proteomes" id="UP000259465">
    <property type="component" value="Chromosome"/>
</dbReference>
<evidence type="ECO:0000313" key="4">
    <source>
        <dbReference type="EMBL" id="AXT44806.1"/>
    </source>
</evidence>